<evidence type="ECO:0000313" key="1">
    <source>
        <dbReference type="EMBL" id="CCE28667.1"/>
    </source>
</evidence>
<protein>
    <submittedName>
        <fullName evidence="1">Uncharacterized protein</fullName>
    </submittedName>
</protein>
<name>M1VV02_CLAP2</name>
<sequence length="213" mass="24476">MSAAIPPTDVPLPDKDDVQSWANNARVSIVPLKGAEDYDEWFISIEMQARILGLSKHFSGETPHSDDTDKYHAVLTSIVWQSLSQRMQRNLTHAGWNSRLPITRMMNFIKVDCGFEADIAIIELLARFSESNRSNFSTTRAWLDHHQDLWARINKIEPISDKVWISQTVQAVKDAFPQLHSSWRIKENRLYDPTQAESFLIQEAEVEEKQSVP</sequence>
<dbReference type="Proteomes" id="UP000016801">
    <property type="component" value="Unassembled WGS sequence"/>
</dbReference>
<accession>M1VV02</accession>
<comment type="caution">
    <text evidence="1">The sequence shown here is derived from an EMBL/GenBank/DDBJ whole genome shotgun (WGS) entry which is preliminary data.</text>
</comment>
<dbReference type="HOGENOM" id="CLU_1294269_0_0_1"/>
<dbReference type="AlphaFoldDB" id="M1VV02"/>
<evidence type="ECO:0000313" key="2">
    <source>
        <dbReference type="Proteomes" id="UP000016801"/>
    </source>
</evidence>
<dbReference type="VEuPathDB" id="FungiDB:CPUR_02355"/>
<dbReference type="OrthoDB" id="4953381at2759"/>
<keyword evidence="2" id="KW-1185">Reference proteome</keyword>
<organism evidence="1 2">
    <name type="scientific">Claviceps purpurea (strain 20.1)</name>
    <name type="common">Ergot fungus</name>
    <name type="synonym">Sphacelia segetum</name>
    <dbReference type="NCBI Taxonomy" id="1111077"/>
    <lineage>
        <taxon>Eukaryota</taxon>
        <taxon>Fungi</taxon>
        <taxon>Dikarya</taxon>
        <taxon>Ascomycota</taxon>
        <taxon>Pezizomycotina</taxon>
        <taxon>Sordariomycetes</taxon>
        <taxon>Hypocreomycetidae</taxon>
        <taxon>Hypocreales</taxon>
        <taxon>Clavicipitaceae</taxon>
        <taxon>Claviceps</taxon>
    </lineage>
</organism>
<gene>
    <name evidence="1" type="ORF">CPUR_02355</name>
</gene>
<proteinExistence type="predicted"/>
<reference evidence="1 2" key="1">
    <citation type="journal article" date="2013" name="PLoS Genet.">
        <title>Plant-symbiotic fungi as chemical engineers: Multi-genome analysis of the Clavicipitaceae reveals dynamics of alkaloid loci.</title>
        <authorList>
            <person name="Schardl C.L."/>
            <person name="Young C.A."/>
            <person name="Hesse U."/>
            <person name="Amyotte S.G."/>
            <person name="Andreeva K."/>
            <person name="Calie P.J."/>
            <person name="Fleetwood D.J."/>
            <person name="Haws D.C."/>
            <person name="Moore N."/>
            <person name="Oeser B."/>
            <person name="Panaccione D.G."/>
            <person name="Schweri K.K."/>
            <person name="Voisey C.R."/>
            <person name="Farman M.L."/>
            <person name="Jaromczyk J.W."/>
            <person name="Roe B.A."/>
            <person name="O'Sullivan D.M."/>
            <person name="Scott B."/>
            <person name="Tudzynski P."/>
            <person name="An Z."/>
            <person name="Arnaoudova E.G."/>
            <person name="Bullock C.T."/>
            <person name="Charlton N.D."/>
            <person name="Chen L."/>
            <person name="Cox M."/>
            <person name="Dinkins R.D."/>
            <person name="Florea S."/>
            <person name="Glenn A.E."/>
            <person name="Gordon A."/>
            <person name="Gueldener U."/>
            <person name="Harris D.R."/>
            <person name="Hollin W."/>
            <person name="Jaromczyk J."/>
            <person name="Johnson R.D."/>
            <person name="Khan A.K."/>
            <person name="Leistner E."/>
            <person name="Leuchtmann A."/>
            <person name="Li C."/>
            <person name="Liu J."/>
            <person name="Liu J."/>
            <person name="Liu M."/>
            <person name="Mace W."/>
            <person name="Machado C."/>
            <person name="Nagabhyru P."/>
            <person name="Pan J."/>
            <person name="Schmid J."/>
            <person name="Sugawara K."/>
            <person name="Steiner U."/>
            <person name="Takach J.E."/>
            <person name="Tanaka E."/>
            <person name="Webb J.S."/>
            <person name="Wilson E.V."/>
            <person name="Wiseman J.L."/>
            <person name="Yoshida R."/>
            <person name="Zeng Z."/>
        </authorList>
    </citation>
    <scope>NUCLEOTIDE SEQUENCE [LARGE SCALE GENOMIC DNA]</scope>
    <source>
        <strain evidence="1 2">20.1</strain>
    </source>
</reference>
<dbReference type="EMBL" id="CAGA01000009">
    <property type="protein sequence ID" value="CCE28667.1"/>
    <property type="molecule type" value="Genomic_DNA"/>
</dbReference>